<gene>
    <name evidence="4" type="ORF">GMORB2_5962</name>
</gene>
<reference evidence="4" key="1">
    <citation type="submission" date="2020-03" db="EMBL/GenBank/DDBJ databases">
        <title>Site-based positive gene gene selection in Geosmithia morbida across the United States reveals a broad range of putative effectors and factors for local host and environmental adapation.</title>
        <authorList>
            <person name="Onufrak A."/>
            <person name="Murdoch R.W."/>
            <person name="Gazis R."/>
            <person name="Huff M."/>
            <person name="Staton M."/>
            <person name="Klingeman W."/>
            <person name="Hadziabdic D."/>
        </authorList>
    </citation>
    <scope>NUCLEOTIDE SEQUENCE</scope>
    <source>
        <strain evidence="4">1262</strain>
    </source>
</reference>
<evidence type="ECO:0000259" key="3">
    <source>
        <dbReference type="Pfam" id="PF05532"/>
    </source>
</evidence>
<dbReference type="AlphaFoldDB" id="A0A9P5D565"/>
<dbReference type="GeneID" id="55972187"/>
<evidence type="ECO:0000256" key="2">
    <source>
        <dbReference type="SAM" id="MobiDB-lite"/>
    </source>
</evidence>
<comment type="caution">
    <text evidence="4">The sequence shown here is derived from an EMBL/GenBank/DDBJ whole genome shotgun (WGS) entry which is preliminary data.</text>
</comment>
<dbReference type="InterPro" id="IPR036629">
    <property type="entry name" value="YjbJ_sf"/>
</dbReference>
<dbReference type="SUPFAM" id="SSF69047">
    <property type="entry name" value="Hypothetical protein YjbJ"/>
    <property type="match status" value="1"/>
</dbReference>
<feature type="region of interest" description="Disordered" evidence="2">
    <location>
        <begin position="27"/>
        <end position="183"/>
    </location>
</feature>
<dbReference type="Proteomes" id="UP000749293">
    <property type="component" value="Unassembled WGS sequence"/>
</dbReference>
<dbReference type="OrthoDB" id="5309565at2759"/>
<feature type="compositionally biased region" description="Polar residues" evidence="2">
    <location>
        <begin position="100"/>
        <end position="112"/>
    </location>
</feature>
<dbReference type="Pfam" id="PF05532">
    <property type="entry name" value="CsbD"/>
    <property type="match status" value="1"/>
</dbReference>
<feature type="compositionally biased region" description="Basic and acidic residues" evidence="2">
    <location>
        <begin position="34"/>
        <end position="52"/>
    </location>
</feature>
<dbReference type="PANTHER" id="PTHR40460">
    <property type="entry name" value="CHROMOSOME 1, WHOLE GENOME SHOTGUN SEQUENCE"/>
    <property type="match status" value="1"/>
</dbReference>
<dbReference type="PANTHER" id="PTHR40460:SF1">
    <property type="entry name" value="CSBD-LIKE DOMAIN-CONTAINING PROTEIN"/>
    <property type="match status" value="1"/>
</dbReference>
<dbReference type="Gene3D" id="1.10.1470.10">
    <property type="entry name" value="YjbJ"/>
    <property type="match status" value="1"/>
</dbReference>
<comment type="similarity">
    <text evidence="1">Belongs to the UPF0337 (CsbD) family.</text>
</comment>
<feature type="compositionally biased region" description="Basic and acidic residues" evidence="2">
    <location>
        <begin position="145"/>
        <end position="183"/>
    </location>
</feature>
<sequence>MSANDQPSTLQSYTDAAISKVQSGLSAITGNSADQEKSDIREEKAQEEHDASHAAVKVPGGAVSSSGAAVKDDSNRSQGSWNQTIGSAKETVGGLVGNESLKQSGRQQNLEGQEQEAKGQLNDFSSGIANRAQGTIGGAIAGVTGDKKGEEHYDKMRAEGKTQQRGAEHDIRKQSEAREEKKD</sequence>
<evidence type="ECO:0000313" key="5">
    <source>
        <dbReference type="Proteomes" id="UP000749293"/>
    </source>
</evidence>
<evidence type="ECO:0000313" key="4">
    <source>
        <dbReference type="EMBL" id="KAF4124246.1"/>
    </source>
</evidence>
<name>A0A9P5D565_9HYPO</name>
<dbReference type="InterPro" id="IPR008462">
    <property type="entry name" value="CsbD"/>
</dbReference>
<feature type="domain" description="CsbD-like" evidence="3">
    <location>
        <begin position="76"/>
        <end position="123"/>
    </location>
</feature>
<dbReference type="RefSeq" id="XP_035322898.1">
    <property type="nucleotide sequence ID" value="XM_035467932.1"/>
</dbReference>
<organism evidence="4 5">
    <name type="scientific">Geosmithia morbida</name>
    <dbReference type="NCBI Taxonomy" id="1094350"/>
    <lineage>
        <taxon>Eukaryota</taxon>
        <taxon>Fungi</taxon>
        <taxon>Dikarya</taxon>
        <taxon>Ascomycota</taxon>
        <taxon>Pezizomycotina</taxon>
        <taxon>Sordariomycetes</taxon>
        <taxon>Hypocreomycetidae</taxon>
        <taxon>Hypocreales</taxon>
        <taxon>Bionectriaceae</taxon>
        <taxon>Geosmithia</taxon>
    </lineage>
</organism>
<feature type="compositionally biased region" description="Polar residues" evidence="2">
    <location>
        <begin position="76"/>
        <end position="86"/>
    </location>
</feature>
<dbReference type="EMBL" id="JAANYQ010000005">
    <property type="protein sequence ID" value="KAF4124246.1"/>
    <property type="molecule type" value="Genomic_DNA"/>
</dbReference>
<evidence type="ECO:0000256" key="1">
    <source>
        <dbReference type="ARBA" id="ARBA00009129"/>
    </source>
</evidence>
<keyword evidence="5" id="KW-1185">Reference proteome</keyword>
<accession>A0A9P5D565</accession>
<proteinExistence type="inferred from homology"/>
<protein>
    <submittedName>
        <fullName evidence="4">CsbD-like</fullName>
    </submittedName>
</protein>